<keyword evidence="8 13" id="KW-1133">Transmembrane helix</keyword>
<dbReference type="RefSeq" id="WP_073085744.1">
    <property type="nucleotide sequence ID" value="NZ_FQWS01000002.1"/>
</dbReference>
<dbReference type="HAMAP" id="MF_01810">
    <property type="entry name" value="YidC_type1"/>
    <property type="match status" value="1"/>
</dbReference>
<proteinExistence type="inferred from homology"/>
<feature type="transmembrane region" description="Helical" evidence="13">
    <location>
        <begin position="6"/>
        <end position="26"/>
    </location>
</feature>
<dbReference type="CDD" id="cd20070">
    <property type="entry name" value="5TM_YidC_Alb3"/>
    <property type="match status" value="1"/>
</dbReference>
<evidence type="ECO:0000256" key="10">
    <source>
        <dbReference type="ARBA" id="ARBA00023186"/>
    </source>
</evidence>
<dbReference type="NCBIfam" id="TIGR03592">
    <property type="entry name" value="yidC_oxa1_cterm"/>
    <property type="match status" value="1"/>
</dbReference>
<feature type="transmembrane region" description="Helical" evidence="13">
    <location>
        <begin position="384"/>
        <end position="404"/>
    </location>
</feature>
<organism evidence="16 17">
    <name type="scientific">Winogradskyella jejuensis</name>
    <dbReference type="NCBI Taxonomy" id="1089305"/>
    <lineage>
        <taxon>Bacteria</taxon>
        <taxon>Pseudomonadati</taxon>
        <taxon>Bacteroidota</taxon>
        <taxon>Flavobacteriia</taxon>
        <taxon>Flavobacteriales</taxon>
        <taxon>Flavobacteriaceae</taxon>
        <taxon>Winogradskyella</taxon>
    </lineage>
</organism>
<dbReference type="EMBL" id="FQWS01000002">
    <property type="protein sequence ID" value="SHH37041.1"/>
    <property type="molecule type" value="Genomic_DNA"/>
</dbReference>
<evidence type="ECO:0000256" key="1">
    <source>
        <dbReference type="ARBA" id="ARBA00004429"/>
    </source>
</evidence>
<dbReference type="AlphaFoldDB" id="A0A1M5SEY2"/>
<dbReference type="Pfam" id="PF02096">
    <property type="entry name" value="60KD_IMP"/>
    <property type="match status" value="1"/>
</dbReference>
<evidence type="ECO:0000256" key="9">
    <source>
        <dbReference type="ARBA" id="ARBA00023136"/>
    </source>
</evidence>
<dbReference type="PANTHER" id="PTHR12428:SF65">
    <property type="entry name" value="CYTOCHROME C OXIDASE ASSEMBLY PROTEIN COX18, MITOCHONDRIAL"/>
    <property type="match status" value="1"/>
</dbReference>
<dbReference type="GO" id="GO:0051205">
    <property type="term" value="P:protein insertion into membrane"/>
    <property type="evidence" value="ECO:0007669"/>
    <property type="project" value="TreeGrafter"/>
</dbReference>
<dbReference type="GO" id="GO:0032977">
    <property type="term" value="F:membrane insertase activity"/>
    <property type="evidence" value="ECO:0007669"/>
    <property type="project" value="InterPro"/>
</dbReference>
<dbReference type="CDD" id="cd19961">
    <property type="entry name" value="EcYidC-like_peri"/>
    <property type="match status" value="1"/>
</dbReference>
<gene>
    <name evidence="13" type="primary">yidC</name>
    <name evidence="16" type="ORF">SAMN05444148_1849</name>
</gene>
<evidence type="ECO:0000256" key="2">
    <source>
        <dbReference type="ARBA" id="ARBA00010527"/>
    </source>
</evidence>
<feature type="transmembrane region" description="Helical" evidence="13">
    <location>
        <begin position="572"/>
        <end position="592"/>
    </location>
</feature>
<comment type="subunit">
    <text evidence="13">Interacts with the Sec translocase complex via SecD. Specifically interacts with transmembrane segments of nascent integral membrane proteins during membrane integration.</text>
</comment>
<keyword evidence="9 13" id="KW-0472">Membrane</keyword>
<dbReference type="Pfam" id="PF14849">
    <property type="entry name" value="YidC_periplas"/>
    <property type="match status" value="1"/>
</dbReference>
<dbReference type="GO" id="GO:0005886">
    <property type="term" value="C:plasma membrane"/>
    <property type="evidence" value="ECO:0007669"/>
    <property type="project" value="UniProtKB-SubCell"/>
</dbReference>
<evidence type="ECO:0000313" key="16">
    <source>
        <dbReference type="EMBL" id="SHH37041.1"/>
    </source>
</evidence>
<keyword evidence="17" id="KW-1185">Reference proteome</keyword>
<evidence type="ECO:0000256" key="7">
    <source>
        <dbReference type="ARBA" id="ARBA00022927"/>
    </source>
</evidence>
<evidence type="ECO:0000256" key="4">
    <source>
        <dbReference type="ARBA" id="ARBA00022448"/>
    </source>
</evidence>
<reference evidence="17" key="1">
    <citation type="submission" date="2016-11" db="EMBL/GenBank/DDBJ databases">
        <authorList>
            <person name="Varghese N."/>
            <person name="Submissions S."/>
        </authorList>
    </citation>
    <scope>NUCLEOTIDE SEQUENCE [LARGE SCALE GENOMIC DNA]</scope>
    <source>
        <strain evidence="17">DSM 25330</strain>
    </source>
</reference>
<feature type="transmembrane region" description="Helical" evidence="13">
    <location>
        <begin position="453"/>
        <end position="474"/>
    </location>
</feature>
<dbReference type="NCBIfam" id="NF002359">
    <property type="entry name" value="PRK01318.2-6"/>
    <property type="match status" value="1"/>
</dbReference>
<comment type="function">
    <text evidence="13">Required for the insertion and/or proper folding and/or complex formation of integral membrane proteins into the membrane. Involved in integration of membrane proteins that insert both dependently and independently of the Sec translocase complex, as well as at least some lipoproteins. Aids folding of multispanning membrane proteins.</text>
</comment>
<dbReference type="GO" id="GO:0015031">
    <property type="term" value="P:protein transport"/>
    <property type="evidence" value="ECO:0007669"/>
    <property type="project" value="UniProtKB-KW"/>
</dbReference>
<evidence type="ECO:0000313" key="17">
    <source>
        <dbReference type="Proteomes" id="UP000184522"/>
    </source>
</evidence>
<accession>A0A1M5SEY2</accession>
<dbReference type="InterPro" id="IPR038221">
    <property type="entry name" value="YidC_periplasmic_sf"/>
</dbReference>
<comment type="subcellular location">
    <subcellularLocation>
        <location evidence="1">Cell inner membrane</location>
        <topology evidence="1">Multi-pass membrane protein</topology>
    </subcellularLocation>
    <subcellularLocation>
        <location evidence="13">Cell membrane</location>
        <topology evidence="13">Multi-pass membrane protein</topology>
    </subcellularLocation>
</comment>
<feature type="domain" description="Membrane insertase YidC/Oxa/ALB C-terminal" evidence="14">
    <location>
        <begin position="384"/>
        <end position="589"/>
    </location>
</feature>
<evidence type="ECO:0000256" key="5">
    <source>
        <dbReference type="ARBA" id="ARBA00022475"/>
    </source>
</evidence>
<dbReference type="InterPro" id="IPR047196">
    <property type="entry name" value="YidC_ALB_C"/>
</dbReference>
<dbReference type="InterPro" id="IPR028053">
    <property type="entry name" value="Membr_insert_YidC_N"/>
</dbReference>
<dbReference type="Gene3D" id="2.70.98.90">
    <property type="match status" value="1"/>
</dbReference>
<evidence type="ECO:0000256" key="13">
    <source>
        <dbReference type="HAMAP-Rule" id="MF_01810"/>
    </source>
</evidence>
<keyword evidence="4 13" id="KW-0813">Transport</keyword>
<feature type="transmembrane region" description="Helical" evidence="13">
    <location>
        <begin position="547"/>
        <end position="566"/>
    </location>
</feature>
<evidence type="ECO:0000256" key="12">
    <source>
        <dbReference type="ARBA" id="ARBA00033342"/>
    </source>
</evidence>
<sequence length="639" mass="73138">MEEKKFDINSMIGFILLFGIMIWYFYQNQPSPEELEAQKKAETEKVEAENKVKPEEQALTAVTTAEDYSNVSASDSLQQIALRNKLGAFAYASTLPSATDAVTEVETEVLSLKFNNKGGHLSEVKLKAFVDYNDAPIYLVKDGNTNLNINFATTDNRTLNTESLYFQPSVTKNGDNTVVSMKLKVSESKYLEYRYELKPNDYMIDFTIKSQGLDGIVNSSKEVNLDWKLKGYRHDQSITYENRYTRLTYQHEGDKIDKLAQMNDDEEVVSDVSWISYRQHFFSSILVPDSPFKTVSMSSKDLVQDEEVDTVYTKLYASKMPLVVKGGNFDTNMGLYYGPTDSKVLKTYEKNLEESIPFGWGIFGWINKAIFIPLFGFLSSFLPYGIAIIVMTVLVKILLSFVQYKQFLSQAKMKILKPELDAIRAKYKDNKLKAQQETMALQSKAGASPLSGCLPGLMQIPVFYALFMFFPTAFDLRQKSFLWADDLSSYDVIYQFPPGFSIPLYGDHVSLFPILAAIAIFFYMKMTTGQQMANQPTQEGMPDMSKMMKYMIYFSPLLMLVFFNQYASGLSLYYFISNLISIGIMLVIKNYIIDEEKVLAKIQVSKSKPKKQNRFQKKMADMMEQAEKQKQIQQRNRKK</sequence>
<dbReference type="InterPro" id="IPR028055">
    <property type="entry name" value="YidC/Oxa/ALB_C"/>
</dbReference>
<dbReference type="NCBIfam" id="TIGR03593">
    <property type="entry name" value="yidC_nterm"/>
    <property type="match status" value="1"/>
</dbReference>
<feature type="transmembrane region" description="Helical" evidence="13">
    <location>
        <begin position="508"/>
        <end position="526"/>
    </location>
</feature>
<name>A0A1M5SEY2_9FLAO</name>
<keyword evidence="5 13" id="KW-1003">Cell membrane</keyword>
<evidence type="ECO:0000256" key="11">
    <source>
        <dbReference type="ARBA" id="ARBA00033245"/>
    </source>
</evidence>
<comment type="similarity">
    <text evidence="2 13">Belongs to the OXA1/ALB3/YidC family. Type 1 subfamily.</text>
</comment>
<dbReference type="OrthoDB" id="9780552at2"/>
<evidence type="ECO:0000256" key="3">
    <source>
        <dbReference type="ARBA" id="ARBA00015325"/>
    </source>
</evidence>
<keyword evidence="6 13" id="KW-0812">Transmembrane</keyword>
<evidence type="ECO:0000256" key="8">
    <source>
        <dbReference type="ARBA" id="ARBA00022989"/>
    </source>
</evidence>
<keyword evidence="10 13" id="KW-0143">Chaperone</keyword>
<dbReference type="NCBIfam" id="NF002356">
    <property type="entry name" value="PRK01318.2-3"/>
    <property type="match status" value="1"/>
</dbReference>
<dbReference type="STRING" id="1089305.SAMN05444148_1849"/>
<evidence type="ECO:0000259" key="15">
    <source>
        <dbReference type="Pfam" id="PF14849"/>
    </source>
</evidence>
<dbReference type="Proteomes" id="UP000184522">
    <property type="component" value="Unassembled WGS sequence"/>
</dbReference>
<dbReference type="InterPro" id="IPR019998">
    <property type="entry name" value="Membr_insert_YidC"/>
</dbReference>
<dbReference type="PRINTS" id="PR00701">
    <property type="entry name" value="60KDINNERMP"/>
</dbReference>
<feature type="domain" description="Membrane insertase YidC N-terminal" evidence="15">
    <location>
        <begin position="104"/>
        <end position="371"/>
    </location>
</feature>
<evidence type="ECO:0000256" key="6">
    <source>
        <dbReference type="ARBA" id="ARBA00022692"/>
    </source>
</evidence>
<dbReference type="PANTHER" id="PTHR12428">
    <property type="entry name" value="OXA1"/>
    <property type="match status" value="1"/>
</dbReference>
<keyword evidence="7 13" id="KW-0653">Protein transport</keyword>
<dbReference type="InterPro" id="IPR001708">
    <property type="entry name" value="YidC/ALB3/OXA1/COX18"/>
</dbReference>
<protein>
    <recommendedName>
        <fullName evidence="3 13">Membrane protein insertase YidC</fullName>
    </recommendedName>
    <alternativeName>
        <fullName evidence="12 13">Foldase YidC</fullName>
    </alternativeName>
    <alternativeName>
        <fullName evidence="11 13">Membrane integrase YidC</fullName>
    </alternativeName>
    <alternativeName>
        <fullName evidence="13">Membrane protein YidC</fullName>
    </alternativeName>
</protein>
<evidence type="ECO:0000259" key="14">
    <source>
        <dbReference type="Pfam" id="PF02096"/>
    </source>
</evidence>